<dbReference type="GO" id="GO:0006364">
    <property type="term" value="P:rRNA processing"/>
    <property type="evidence" value="ECO:0007669"/>
    <property type="project" value="UniProtKB-UniRule"/>
</dbReference>
<keyword evidence="6 8" id="KW-0378">Hydrolase</keyword>
<keyword evidence="8" id="KW-0460">Magnesium</keyword>
<dbReference type="CDD" id="cd10845">
    <property type="entry name" value="DSRM_RNAse_III_family"/>
    <property type="match status" value="1"/>
</dbReference>
<keyword evidence="8" id="KW-0699">rRNA-binding</keyword>
<dbReference type="PATRIC" id="fig|1123057.7.peg.1065"/>
<feature type="binding site" evidence="8">
    <location>
        <position position="150"/>
    </location>
    <ligand>
        <name>Mg(2+)</name>
        <dbReference type="ChEBI" id="CHEBI:18420"/>
    </ligand>
</feature>
<gene>
    <name evidence="8" type="primary">rnc</name>
    <name evidence="11" type="ORF">P872_01170</name>
</gene>
<evidence type="ECO:0000256" key="1">
    <source>
        <dbReference type="ARBA" id="ARBA00000109"/>
    </source>
</evidence>
<accession>U5C285</accession>
<keyword evidence="8" id="KW-0963">Cytoplasm</keyword>
<evidence type="ECO:0000256" key="3">
    <source>
        <dbReference type="ARBA" id="ARBA00022664"/>
    </source>
</evidence>
<evidence type="ECO:0000313" key="11">
    <source>
        <dbReference type="EMBL" id="ERM83899.1"/>
    </source>
</evidence>
<feature type="domain" description="RNase III" evidence="10">
    <location>
        <begin position="26"/>
        <end position="161"/>
    </location>
</feature>
<feature type="binding site" evidence="8">
    <location>
        <position position="147"/>
    </location>
    <ligand>
        <name>Mg(2+)</name>
        <dbReference type="ChEBI" id="CHEBI:18420"/>
    </ligand>
</feature>
<dbReference type="PANTHER" id="PTHR11207:SF0">
    <property type="entry name" value="RIBONUCLEASE 3"/>
    <property type="match status" value="1"/>
</dbReference>
<feature type="active site" evidence="8">
    <location>
        <position position="80"/>
    </location>
</feature>
<comment type="subunit">
    <text evidence="8">Homodimer.</text>
</comment>
<dbReference type="Gene3D" id="3.30.160.20">
    <property type="match status" value="1"/>
</dbReference>
<evidence type="ECO:0000313" key="12">
    <source>
        <dbReference type="Proteomes" id="UP000016843"/>
    </source>
</evidence>
<dbReference type="InterPro" id="IPR036389">
    <property type="entry name" value="RNase_III_sf"/>
</dbReference>
<evidence type="ECO:0000256" key="5">
    <source>
        <dbReference type="ARBA" id="ARBA00022759"/>
    </source>
</evidence>
<comment type="caution">
    <text evidence="11">The sequence shown here is derived from an EMBL/GenBank/DDBJ whole genome shotgun (WGS) entry which is preliminary data.</text>
</comment>
<organism evidence="11 12">
    <name type="scientific">Rhodonellum psychrophilum GCM71 = DSM 17998</name>
    <dbReference type="NCBI Taxonomy" id="1123057"/>
    <lineage>
        <taxon>Bacteria</taxon>
        <taxon>Pseudomonadati</taxon>
        <taxon>Bacteroidota</taxon>
        <taxon>Cytophagia</taxon>
        <taxon>Cytophagales</taxon>
        <taxon>Cytophagaceae</taxon>
        <taxon>Rhodonellum</taxon>
    </lineage>
</organism>
<dbReference type="Proteomes" id="UP000016843">
    <property type="component" value="Unassembled WGS sequence"/>
</dbReference>
<dbReference type="EC" id="3.1.26.3" evidence="8"/>
<feature type="domain" description="DRBM" evidence="9">
    <location>
        <begin position="188"/>
        <end position="256"/>
    </location>
</feature>
<protein>
    <recommendedName>
        <fullName evidence="8">Ribonuclease 3</fullName>
        <ecNumber evidence="8">3.1.26.3</ecNumber>
    </recommendedName>
    <alternativeName>
        <fullName evidence="8">Ribonuclease III</fullName>
        <shortName evidence="8">RNase III</shortName>
    </alternativeName>
</protein>
<sequence length="258" mass="29435">MLHYFQKNNRVKLKLSRLLRFQAFLFNTDEKRLAASIKHMVGSKPFNLSLYKLAIKHVSVAEEFKNGLRISNERLEYLGDAILGAVVAEFLFNKFPFRDEGFLTETRSRMVNREALNQIAVKIGLSKILEAELKGKNLSAHKSIFGDTLEAMVGAVYLDRGYKFCKKFIHQRILIHFDVDDIIATTTNFKSKIIEWSQKESKEVDFKLVSVTGNTRFKEFLVELWVGGEVCTSGKGATKKKAEQEAAKNACEKLKIAF</sequence>
<dbReference type="GO" id="GO:0004525">
    <property type="term" value="F:ribonuclease III activity"/>
    <property type="evidence" value="ECO:0007669"/>
    <property type="project" value="UniProtKB-UniRule"/>
</dbReference>
<dbReference type="eggNOG" id="COG0571">
    <property type="taxonomic scope" value="Bacteria"/>
</dbReference>
<dbReference type="NCBIfam" id="TIGR02191">
    <property type="entry name" value="RNaseIII"/>
    <property type="match status" value="1"/>
</dbReference>
<keyword evidence="5 8" id="KW-0255">Endonuclease</keyword>
<keyword evidence="8" id="KW-0698">rRNA processing</keyword>
<dbReference type="EMBL" id="AWXR01000008">
    <property type="protein sequence ID" value="ERM83899.1"/>
    <property type="molecule type" value="Genomic_DNA"/>
</dbReference>
<evidence type="ECO:0000259" key="10">
    <source>
        <dbReference type="PROSITE" id="PS50142"/>
    </source>
</evidence>
<comment type="catalytic activity">
    <reaction evidence="1 8">
        <text>Endonucleolytic cleavage to 5'-phosphomonoester.</text>
        <dbReference type="EC" id="3.1.26.3"/>
    </reaction>
</comment>
<keyword evidence="12" id="KW-1185">Reference proteome</keyword>
<feature type="active site" evidence="8">
    <location>
        <position position="150"/>
    </location>
</feature>
<dbReference type="GO" id="GO:0003725">
    <property type="term" value="F:double-stranded RNA binding"/>
    <property type="evidence" value="ECO:0007669"/>
    <property type="project" value="TreeGrafter"/>
</dbReference>
<evidence type="ECO:0000256" key="6">
    <source>
        <dbReference type="ARBA" id="ARBA00022801"/>
    </source>
</evidence>
<dbReference type="CDD" id="cd00593">
    <property type="entry name" value="RIBOc"/>
    <property type="match status" value="1"/>
</dbReference>
<keyword evidence="8" id="KW-0479">Metal-binding</keyword>
<keyword evidence="7 8" id="KW-0694">RNA-binding</keyword>
<evidence type="ECO:0000256" key="8">
    <source>
        <dbReference type="HAMAP-Rule" id="MF_00104"/>
    </source>
</evidence>
<evidence type="ECO:0000256" key="7">
    <source>
        <dbReference type="ARBA" id="ARBA00022884"/>
    </source>
</evidence>
<evidence type="ECO:0000256" key="2">
    <source>
        <dbReference type="ARBA" id="ARBA00010183"/>
    </source>
</evidence>
<dbReference type="SUPFAM" id="SSF54768">
    <property type="entry name" value="dsRNA-binding domain-like"/>
    <property type="match status" value="1"/>
</dbReference>
<dbReference type="GO" id="GO:0046872">
    <property type="term" value="F:metal ion binding"/>
    <property type="evidence" value="ECO:0007669"/>
    <property type="project" value="UniProtKB-KW"/>
</dbReference>
<proteinExistence type="inferred from homology"/>
<dbReference type="SMART" id="SM00358">
    <property type="entry name" value="DSRM"/>
    <property type="match status" value="1"/>
</dbReference>
<comment type="cofactor">
    <cofactor evidence="8">
        <name>Mg(2+)</name>
        <dbReference type="ChEBI" id="CHEBI:18420"/>
    </cofactor>
</comment>
<dbReference type="HAMAP" id="MF_00104">
    <property type="entry name" value="RNase_III"/>
    <property type="match status" value="1"/>
</dbReference>
<dbReference type="SUPFAM" id="SSF69065">
    <property type="entry name" value="RNase III domain-like"/>
    <property type="match status" value="1"/>
</dbReference>
<dbReference type="Pfam" id="PF00035">
    <property type="entry name" value="dsrm"/>
    <property type="match status" value="1"/>
</dbReference>
<dbReference type="InterPro" id="IPR014720">
    <property type="entry name" value="dsRBD_dom"/>
</dbReference>
<dbReference type="GO" id="GO:0008033">
    <property type="term" value="P:tRNA processing"/>
    <property type="evidence" value="ECO:0007669"/>
    <property type="project" value="UniProtKB-KW"/>
</dbReference>
<keyword evidence="8" id="KW-0819">tRNA processing</keyword>
<dbReference type="Gene3D" id="1.10.1520.10">
    <property type="entry name" value="Ribonuclease III domain"/>
    <property type="match status" value="1"/>
</dbReference>
<evidence type="ECO:0000256" key="4">
    <source>
        <dbReference type="ARBA" id="ARBA00022722"/>
    </source>
</evidence>
<comment type="subcellular location">
    <subcellularLocation>
        <location evidence="8">Cytoplasm</location>
    </subcellularLocation>
</comment>
<dbReference type="GO" id="GO:0019843">
    <property type="term" value="F:rRNA binding"/>
    <property type="evidence" value="ECO:0007669"/>
    <property type="project" value="UniProtKB-KW"/>
</dbReference>
<dbReference type="InterPro" id="IPR000999">
    <property type="entry name" value="RNase_III_dom"/>
</dbReference>
<comment type="similarity">
    <text evidence="2">Belongs to the ribonuclease III family.</text>
</comment>
<reference evidence="11 12" key="1">
    <citation type="journal article" date="2013" name="Genome Announc.">
        <title>Draft Genome Sequence of the Psychrophilic and Alkaliphilic Rhodonellum psychrophilum Strain GCM71T.</title>
        <authorList>
            <person name="Hauptmann A.L."/>
            <person name="Glaring M.A."/>
            <person name="Hallin P.F."/>
            <person name="Prieme A."/>
            <person name="Stougaard P."/>
        </authorList>
    </citation>
    <scope>NUCLEOTIDE SEQUENCE [LARGE SCALE GENOMIC DNA]</scope>
    <source>
        <strain evidence="11 12">GCM71</strain>
    </source>
</reference>
<dbReference type="PROSITE" id="PS00517">
    <property type="entry name" value="RNASE_3_1"/>
    <property type="match status" value="1"/>
</dbReference>
<name>U5C285_9BACT</name>
<comment type="function">
    <text evidence="8">Digests double-stranded RNA. Involved in the processing of primary rRNA transcript to yield the immediate precursors to the large and small rRNAs (23S and 16S). Processes some mRNAs, and tRNAs when they are encoded in the rRNA operon. Processes pre-crRNA and tracrRNA of type II CRISPR loci if present in the organism.</text>
</comment>
<dbReference type="PANTHER" id="PTHR11207">
    <property type="entry name" value="RIBONUCLEASE III"/>
    <property type="match status" value="1"/>
</dbReference>
<keyword evidence="4 8" id="KW-0540">Nuclease</keyword>
<evidence type="ECO:0000259" key="9">
    <source>
        <dbReference type="PROSITE" id="PS50137"/>
    </source>
</evidence>
<dbReference type="AlphaFoldDB" id="U5C285"/>
<keyword evidence="3 8" id="KW-0507">mRNA processing</keyword>
<dbReference type="Pfam" id="PF14622">
    <property type="entry name" value="Ribonucleas_3_3"/>
    <property type="match status" value="1"/>
</dbReference>
<feature type="binding site" evidence="8">
    <location>
        <position position="76"/>
    </location>
    <ligand>
        <name>Mg(2+)</name>
        <dbReference type="ChEBI" id="CHEBI:18420"/>
    </ligand>
</feature>
<dbReference type="GO" id="GO:0005737">
    <property type="term" value="C:cytoplasm"/>
    <property type="evidence" value="ECO:0007669"/>
    <property type="project" value="UniProtKB-SubCell"/>
</dbReference>
<dbReference type="PROSITE" id="PS50137">
    <property type="entry name" value="DS_RBD"/>
    <property type="match status" value="1"/>
</dbReference>
<dbReference type="GO" id="GO:0010468">
    <property type="term" value="P:regulation of gene expression"/>
    <property type="evidence" value="ECO:0007669"/>
    <property type="project" value="TreeGrafter"/>
</dbReference>
<dbReference type="SMART" id="SM00535">
    <property type="entry name" value="RIBOc"/>
    <property type="match status" value="1"/>
</dbReference>
<dbReference type="PROSITE" id="PS50142">
    <property type="entry name" value="RNASE_3_2"/>
    <property type="match status" value="1"/>
</dbReference>
<dbReference type="InterPro" id="IPR011907">
    <property type="entry name" value="RNase_III"/>
</dbReference>
<dbReference type="GO" id="GO:0006397">
    <property type="term" value="P:mRNA processing"/>
    <property type="evidence" value="ECO:0007669"/>
    <property type="project" value="UniProtKB-UniRule"/>
</dbReference>